<dbReference type="GO" id="GO:0051087">
    <property type="term" value="F:protein-folding chaperone binding"/>
    <property type="evidence" value="ECO:0007669"/>
    <property type="project" value="TreeGrafter"/>
</dbReference>
<evidence type="ECO:0000256" key="2">
    <source>
        <dbReference type="SAM" id="MobiDB-lite"/>
    </source>
</evidence>
<dbReference type="OrthoDB" id="10250354at2759"/>
<feature type="region of interest" description="Disordered" evidence="2">
    <location>
        <begin position="190"/>
        <end position="213"/>
    </location>
</feature>
<comment type="caution">
    <text evidence="4">The sequence shown here is derived from an EMBL/GenBank/DDBJ whole genome shotgun (WGS) entry which is preliminary data.</text>
</comment>
<evidence type="ECO:0000313" key="4">
    <source>
        <dbReference type="EMBL" id="POS68791.1"/>
    </source>
</evidence>
<feature type="domain" description="J" evidence="3">
    <location>
        <begin position="67"/>
        <end position="129"/>
    </location>
</feature>
<dbReference type="AlphaFoldDB" id="A0A2P5HEV6"/>
<dbReference type="GO" id="GO:0036503">
    <property type="term" value="P:ERAD pathway"/>
    <property type="evidence" value="ECO:0007669"/>
    <property type="project" value="TreeGrafter"/>
</dbReference>
<dbReference type="GO" id="GO:0051787">
    <property type="term" value="F:misfolded protein binding"/>
    <property type="evidence" value="ECO:0007669"/>
    <property type="project" value="TreeGrafter"/>
</dbReference>
<feature type="region of interest" description="Disordered" evidence="2">
    <location>
        <begin position="44"/>
        <end position="76"/>
    </location>
</feature>
<dbReference type="Gene3D" id="1.10.287.110">
    <property type="entry name" value="DnaJ domain"/>
    <property type="match status" value="1"/>
</dbReference>
<dbReference type="PANTHER" id="PTHR44360:SF1">
    <property type="entry name" value="DNAJ HOMOLOG SUBFAMILY B MEMBER 9"/>
    <property type="match status" value="1"/>
</dbReference>
<dbReference type="PANTHER" id="PTHR44360">
    <property type="entry name" value="DNAJ HOMOLOG SUBFAMILY B MEMBER 9"/>
    <property type="match status" value="1"/>
</dbReference>
<feature type="compositionally biased region" description="Basic and acidic residues" evidence="2">
    <location>
        <begin position="269"/>
        <end position="297"/>
    </location>
</feature>
<dbReference type="Proteomes" id="UP000094444">
    <property type="component" value="Unassembled WGS sequence"/>
</dbReference>
<dbReference type="SUPFAM" id="SSF46565">
    <property type="entry name" value="Chaperone J-domain"/>
    <property type="match status" value="1"/>
</dbReference>
<dbReference type="SMART" id="SM00271">
    <property type="entry name" value="DnaJ"/>
    <property type="match status" value="1"/>
</dbReference>
<reference evidence="4" key="1">
    <citation type="submission" date="2017-09" db="EMBL/GenBank/DDBJ databases">
        <title>Polyketide synthases of a Diaporthe helianthi virulent isolate.</title>
        <authorList>
            <person name="Baroncelli R."/>
        </authorList>
    </citation>
    <scope>NUCLEOTIDE SEQUENCE [LARGE SCALE GENOMIC DNA]</scope>
    <source>
        <strain evidence="4">7/96</strain>
    </source>
</reference>
<dbReference type="InterPro" id="IPR036869">
    <property type="entry name" value="J_dom_sf"/>
</dbReference>
<gene>
    <name evidence="4" type="ORF">DHEL01_v212815</name>
</gene>
<dbReference type="GO" id="GO:0005783">
    <property type="term" value="C:endoplasmic reticulum"/>
    <property type="evidence" value="ECO:0007669"/>
    <property type="project" value="TreeGrafter"/>
</dbReference>
<accession>A0A2P5HEV6</accession>
<feature type="region of interest" description="Disordered" evidence="2">
    <location>
        <begin position="228"/>
        <end position="322"/>
    </location>
</feature>
<proteinExistence type="predicted"/>
<sequence length="540" mass="60076">MSLPRTSFTLRRLLLEPIVIYTPCTPAIRHVVGAAHCQLTTRRRPWAHQSRFASNDPPRGAGKEEKDPYKVLGVPNDIPQESLQKAFYAKAKKHHPDASKGDRTKFQEIVAAYEEVRTREARSNHDAKVRRLERARLAQLARDVAATMQTSQTPKPRPEPAKGQTSSGGPAKFISRASLNWIKKHLRAKQEAEAEAEAQKKKDQAAQRERDLASQRIKDWAAQMQREILQRQDKERRDREAATRDSDKAKEPDQTRSAKGGTTSPGNRGESEPKGRLRTGPRGDAENDASARGKTISDDNNLSREGTPHATAQKSTVSPKSELSRVAIFSVGAGASIEDVVKSLASSAIGRLALIQVTQSGTAKLDFSTADAAHKLHRVMSEGKFMVNQRKIRGMTLHVSVLPIPQDPHASRVLVLTDPRDDKMPVLDSKHVKFILRQEGHNCHWVEVRHLSRTRTEVHFSSIGEAEQADQILQNLFPGIQTRYGIDPATGSKESGSSFLKWNATGEDLPDTLFPRAMRGVFFVLLSGCCCILIHDYYTQ</sequence>
<dbReference type="CDD" id="cd06257">
    <property type="entry name" value="DnaJ"/>
    <property type="match status" value="1"/>
</dbReference>
<evidence type="ECO:0000259" key="3">
    <source>
        <dbReference type="PROSITE" id="PS50076"/>
    </source>
</evidence>
<name>A0A2P5HEV6_DIAHE</name>
<dbReference type="EMBL" id="MAVT02003165">
    <property type="protein sequence ID" value="POS68791.1"/>
    <property type="molecule type" value="Genomic_DNA"/>
</dbReference>
<feature type="compositionally biased region" description="Polar residues" evidence="2">
    <location>
        <begin position="298"/>
        <end position="321"/>
    </location>
</feature>
<dbReference type="InParanoid" id="A0A2P5HEV6"/>
<dbReference type="Pfam" id="PF00226">
    <property type="entry name" value="DnaJ"/>
    <property type="match status" value="1"/>
</dbReference>
<dbReference type="STRING" id="158607.A0A2P5HEV6"/>
<dbReference type="PROSITE" id="PS50076">
    <property type="entry name" value="DNAJ_2"/>
    <property type="match status" value="1"/>
</dbReference>
<feature type="compositionally biased region" description="Polar residues" evidence="2">
    <location>
        <begin position="257"/>
        <end position="266"/>
    </location>
</feature>
<evidence type="ECO:0000256" key="1">
    <source>
        <dbReference type="ARBA" id="ARBA00023186"/>
    </source>
</evidence>
<feature type="region of interest" description="Disordered" evidence="2">
    <location>
        <begin position="144"/>
        <end position="172"/>
    </location>
</feature>
<feature type="compositionally biased region" description="Basic and acidic residues" evidence="2">
    <location>
        <begin position="228"/>
        <end position="256"/>
    </location>
</feature>
<organism evidence="4 5">
    <name type="scientific">Diaporthe helianthi</name>
    <dbReference type="NCBI Taxonomy" id="158607"/>
    <lineage>
        <taxon>Eukaryota</taxon>
        <taxon>Fungi</taxon>
        <taxon>Dikarya</taxon>
        <taxon>Ascomycota</taxon>
        <taxon>Pezizomycotina</taxon>
        <taxon>Sordariomycetes</taxon>
        <taxon>Sordariomycetidae</taxon>
        <taxon>Diaporthales</taxon>
        <taxon>Diaporthaceae</taxon>
        <taxon>Diaporthe</taxon>
    </lineage>
</organism>
<protein>
    <submittedName>
        <fullName evidence="4">Mitochondrial DnaJ chaperone</fullName>
    </submittedName>
</protein>
<dbReference type="InterPro" id="IPR001623">
    <property type="entry name" value="DnaJ_domain"/>
</dbReference>
<dbReference type="InterPro" id="IPR051948">
    <property type="entry name" value="Hsp70_co-chaperone_J-domain"/>
</dbReference>
<keyword evidence="1" id="KW-0143">Chaperone</keyword>
<evidence type="ECO:0000313" key="5">
    <source>
        <dbReference type="Proteomes" id="UP000094444"/>
    </source>
</evidence>
<keyword evidence="5" id="KW-1185">Reference proteome</keyword>